<evidence type="ECO:0000256" key="1">
    <source>
        <dbReference type="SAM" id="MobiDB-lite"/>
    </source>
</evidence>
<protein>
    <submittedName>
        <fullName evidence="2">Uncharacterized protein</fullName>
    </submittedName>
</protein>
<dbReference type="EMBL" id="MU004191">
    <property type="protein sequence ID" value="KAF2494295.1"/>
    <property type="molecule type" value="Genomic_DNA"/>
</dbReference>
<reference evidence="2" key="1">
    <citation type="journal article" date="2020" name="Stud. Mycol.">
        <title>101 Dothideomycetes genomes: a test case for predicting lifestyles and emergence of pathogens.</title>
        <authorList>
            <person name="Haridas S."/>
            <person name="Albert R."/>
            <person name="Binder M."/>
            <person name="Bloem J."/>
            <person name="Labutti K."/>
            <person name="Salamov A."/>
            <person name="Andreopoulos B."/>
            <person name="Baker S."/>
            <person name="Barry K."/>
            <person name="Bills G."/>
            <person name="Bluhm B."/>
            <person name="Cannon C."/>
            <person name="Castanera R."/>
            <person name="Culley D."/>
            <person name="Daum C."/>
            <person name="Ezra D."/>
            <person name="Gonzalez J."/>
            <person name="Henrissat B."/>
            <person name="Kuo A."/>
            <person name="Liang C."/>
            <person name="Lipzen A."/>
            <person name="Lutzoni F."/>
            <person name="Magnuson J."/>
            <person name="Mondo S."/>
            <person name="Nolan M."/>
            <person name="Ohm R."/>
            <person name="Pangilinan J."/>
            <person name="Park H.-J."/>
            <person name="Ramirez L."/>
            <person name="Alfaro M."/>
            <person name="Sun H."/>
            <person name="Tritt A."/>
            <person name="Yoshinaga Y."/>
            <person name="Zwiers L.-H."/>
            <person name="Turgeon B."/>
            <person name="Goodwin S."/>
            <person name="Spatafora J."/>
            <person name="Crous P."/>
            <person name="Grigoriev I."/>
        </authorList>
    </citation>
    <scope>NUCLEOTIDE SEQUENCE</scope>
    <source>
        <strain evidence="2">CBS 269.34</strain>
    </source>
</reference>
<gene>
    <name evidence="2" type="ORF">BU16DRAFT_528415</name>
</gene>
<proteinExistence type="predicted"/>
<keyword evidence="3" id="KW-1185">Reference proteome</keyword>
<evidence type="ECO:0000313" key="2">
    <source>
        <dbReference type="EMBL" id="KAF2494295.1"/>
    </source>
</evidence>
<feature type="region of interest" description="Disordered" evidence="1">
    <location>
        <begin position="1"/>
        <end position="21"/>
    </location>
</feature>
<dbReference type="AlphaFoldDB" id="A0A6A6QPH1"/>
<organism evidence="2 3">
    <name type="scientific">Lophium mytilinum</name>
    <dbReference type="NCBI Taxonomy" id="390894"/>
    <lineage>
        <taxon>Eukaryota</taxon>
        <taxon>Fungi</taxon>
        <taxon>Dikarya</taxon>
        <taxon>Ascomycota</taxon>
        <taxon>Pezizomycotina</taxon>
        <taxon>Dothideomycetes</taxon>
        <taxon>Pleosporomycetidae</taxon>
        <taxon>Mytilinidiales</taxon>
        <taxon>Mytilinidiaceae</taxon>
        <taxon>Lophium</taxon>
    </lineage>
</organism>
<dbReference type="Proteomes" id="UP000799750">
    <property type="component" value="Unassembled WGS sequence"/>
</dbReference>
<sequence length="157" mass="18552">MNGFRPLSWSEMPPTTKSPNSEPWSDMAVSIFIELAFSHFGFAPDRELIEIAAAEFSSGTDMVDYQFFFPKGMMEWRNSNGVRFDDITRTKGWDPERDIWRWYNRLQRDREEQKLDGMMNDMIVELRGLRKDLEEDHNSLSGAERERIKAAYRVLMK</sequence>
<accession>A0A6A6QPH1</accession>
<name>A0A6A6QPH1_9PEZI</name>
<evidence type="ECO:0000313" key="3">
    <source>
        <dbReference type="Proteomes" id="UP000799750"/>
    </source>
</evidence>